<evidence type="ECO:0000256" key="12">
    <source>
        <dbReference type="ARBA" id="ARBA00023004"/>
    </source>
</evidence>
<geneLocation type="mitochondrion" evidence="21"/>
<comment type="cofactor">
    <cofactor evidence="17">
        <name>heme</name>
        <dbReference type="ChEBI" id="CHEBI:30413"/>
    </cofactor>
    <text evidence="17">Binds 2 heme groups non-covalently.</text>
</comment>
<sequence>MKTITHTPHRKEHFALNLINPFIIDLPTPRNINYLWNFGSLLVICLVIQLITGILLAMHYSPDIHTAFRTIAHITRDVNKGFTLRNLHANGASLFFLCLYIHIARNIYHGRWSNKITWNIGITLYIIAIMTAFIGYVLPWGQMSFWAATVITNLLSAIPFIGNKLVQWIWGGFSVSGATLNRFYSLHYVLPFIIRILVIIHLLPLHKRGSNNPTGLHNTIDIITFHPYNIIKDIHGFTLLIITLILLTLYYPSLLTDPENFIPANPIITPIHIQPEWYFLYAYAILRSIPNKLGGTLALIARISVLYILPITQKYIYTSATFRPGLKSIFWLLTTTFILLTWIGSEPAEKPYTLARLIISSWYFFFLIFLIPLNSETEKLMETPIN</sequence>
<evidence type="ECO:0000259" key="20">
    <source>
        <dbReference type="PROSITE" id="PS51003"/>
    </source>
</evidence>
<keyword evidence="5 17" id="KW-0349">Heme</keyword>
<feature type="binding site" description="axial binding residue" evidence="17">
    <location>
        <position position="187"/>
    </location>
    <ligand>
        <name>heme b</name>
        <dbReference type="ChEBI" id="CHEBI:60344"/>
        <label>b562</label>
    </ligand>
    <ligandPart>
        <name>Fe</name>
        <dbReference type="ChEBI" id="CHEBI:18248"/>
    </ligandPart>
</feature>
<gene>
    <name evidence="21" type="primary">cob</name>
</gene>
<organism evidence="21">
    <name type="scientific">Lophophysema eversa</name>
    <dbReference type="NCBI Taxonomy" id="1510205"/>
    <lineage>
        <taxon>Eukaryota</taxon>
        <taxon>Metazoa</taxon>
        <taxon>Porifera</taxon>
        <taxon>Hexactinellida</taxon>
        <taxon>Amphidiscophora</taxon>
        <taxon>Amphidiscosida</taxon>
        <taxon>Hyalonematidae</taxon>
        <taxon>Lophophysema</taxon>
    </lineage>
</organism>
<dbReference type="GO" id="GO:0006122">
    <property type="term" value="P:mitochondrial electron transport, ubiquinol to cytochrome c"/>
    <property type="evidence" value="ECO:0007669"/>
    <property type="project" value="TreeGrafter"/>
</dbReference>
<dbReference type="InterPro" id="IPR027387">
    <property type="entry name" value="Cytb/b6-like_sf"/>
</dbReference>
<protein>
    <recommendedName>
        <fullName evidence="3 18">Cytochrome b</fullName>
    </recommendedName>
</protein>
<keyword evidence="8 17" id="KW-0479">Metal-binding</keyword>
<keyword evidence="7 18" id="KW-0812">Transmembrane</keyword>
<dbReference type="InterPro" id="IPR005797">
    <property type="entry name" value="Cyt_b/b6_N"/>
</dbReference>
<proteinExistence type="inferred from homology"/>
<evidence type="ECO:0000256" key="6">
    <source>
        <dbReference type="ARBA" id="ARBA00022660"/>
    </source>
</evidence>
<dbReference type="PROSITE" id="PS51002">
    <property type="entry name" value="CYTB_NTER"/>
    <property type="match status" value="1"/>
</dbReference>
<dbReference type="Gene3D" id="1.20.810.10">
    <property type="entry name" value="Cytochrome Bc1 Complex, Chain C"/>
    <property type="match status" value="1"/>
</dbReference>
<dbReference type="EMBL" id="KM035411">
    <property type="protein sequence ID" value="AIE43811.1"/>
    <property type="molecule type" value="Genomic_DNA"/>
</dbReference>
<keyword evidence="12 17" id="KW-0408">Iron</keyword>
<evidence type="ECO:0000256" key="13">
    <source>
        <dbReference type="ARBA" id="ARBA00023075"/>
    </source>
</evidence>
<dbReference type="PIRSF" id="PIRSF038885">
    <property type="entry name" value="COB"/>
    <property type="match status" value="1"/>
</dbReference>
<feature type="transmembrane region" description="Helical" evidence="18">
    <location>
        <begin position="234"/>
        <end position="251"/>
    </location>
</feature>
<dbReference type="InterPro" id="IPR030689">
    <property type="entry name" value="Cytochrome_b"/>
</dbReference>
<evidence type="ECO:0000256" key="17">
    <source>
        <dbReference type="PIRSR" id="PIRSR038885-2"/>
    </source>
</evidence>
<feature type="binding site" description="axial binding residue" evidence="17">
    <location>
        <position position="201"/>
    </location>
    <ligand>
        <name>heme b</name>
        <dbReference type="ChEBI" id="CHEBI:60344"/>
        <label>b566</label>
    </ligand>
    <ligandPart>
        <name>Fe</name>
        <dbReference type="ChEBI" id="CHEBI:18248"/>
    </ligandPart>
</feature>
<feature type="transmembrane region" description="Helical" evidence="18">
    <location>
        <begin position="355"/>
        <end position="373"/>
    </location>
</feature>
<keyword evidence="4 18" id="KW-0813">Transport</keyword>
<dbReference type="GO" id="GO:0008121">
    <property type="term" value="F:quinol-cytochrome-c reductase activity"/>
    <property type="evidence" value="ECO:0007669"/>
    <property type="project" value="InterPro"/>
</dbReference>
<evidence type="ECO:0000256" key="4">
    <source>
        <dbReference type="ARBA" id="ARBA00022448"/>
    </source>
</evidence>
<evidence type="ECO:0000256" key="14">
    <source>
        <dbReference type="ARBA" id="ARBA00023128"/>
    </source>
</evidence>
<dbReference type="GO" id="GO:0016491">
    <property type="term" value="F:oxidoreductase activity"/>
    <property type="evidence" value="ECO:0007669"/>
    <property type="project" value="UniProtKB-UniRule"/>
</dbReference>
<evidence type="ECO:0000256" key="1">
    <source>
        <dbReference type="ARBA" id="ARBA00002566"/>
    </source>
</evidence>
<accession>A0A068LC52</accession>
<feature type="transmembrane region" description="Helical" evidence="18">
    <location>
        <begin position="324"/>
        <end position="343"/>
    </location>
</feature>
<evidence type="ECO:0000259" key="19">
    <source>
        <dbReference type="PROSITE" id="PS51002"/>
    </source>
</evidence>
<comment type="function">
    <text evidence="1 18">Component of the ubiquinol-cytochrome c reductase complex (complex III or cytochrome b-c1 complex) that is part of the mitochondrial respiratory chain. The b-c1 complex mediates electron transfer from ubiquinol to cytochrome c. Contributes to the generation of a proton gradient across the mitochondrial membrane that is then used for ATP synthesis.</text>
</comment>
<keyword evidence="9" id="KW-0999">Mitochondrion inner membrane</keyword>
<evidence type="ECO:0000256" key="11">
    <source>
        <dbReference type="ARBA" id="ARBA00022989"/>
    </source>
</evidence>
<feature type="transmembrane region" description="Helical" evidence="18">
    <location>
        <begin position="182"/>
        <end position="203"/>
    </location>
</feature>
<keyword evidence="6 18" id="KW-0679">Respiratory chain</keyword>
<feature type="domain" description="Cytochrome b/b6 N-terminal region profile" evidence="19">
    <location>
        <begin position="6"/>
        <end position="214"/>
    </location>
</feature>
<evidence type="ECO:0000256" key="16">
    <source>
        <dbReference type="PIRSR" id="PIRSR038885-1"/>
    </source>
</evidence>
<dbReference type="InterPro" id="IPR005798">
    <property type="entry name" value="Cyt_b/b6_C"/>
</dbReference>
<dbReference type="PANTHER" id="PTHR19271:SF16">
    <property type="entry name" value="CYTOCHROME B"/>
    <property type="match status" value="1"/>
</dbReference>
<dbReference type="InterPro" id="IPR016174">
    <property type="entry name" value="Di-haem_cyt_TM"/>
</dbReference>
<keyword evidence="10 18" id="KW-0249">Electron transport</keyword>
<name>A0A068LC52_9METZ</name>
<evidence type="ECO:0000256" key="9">
    <source>
        <dbReference type="ARBA" id="ARBA00022792"/>
    </source>
</evidence>
<evidence type="ECO:0000256" key="5">
    <source>
        <dbReference type="ARBA" id="ARBA00022617"/>
    </source>
</evidence>
<feature type="binding site" description="axial binding residue" evidence="17">
    <location>
        <position position="102"/>
    </location>
    <ligand>
        <name>heme b</name>
        <dbReference type="ChEBI" id="CHEBI:60344"/>
        <label>b566</label>
    </ligand>
    <ligandPart>
        <name>Fe</name>
        <dbReference type="ChEBI" id="CHEBI:18248"/>
    </ligandPart>
</feature>
<evidence type="ECO:0000256" key="10">
    <source>
        <dbReference type="ARBA" id="ARBA00022982"/>
    </source>
</evidence>
<comment type="similarity">
    <text evidence="18">Belongs to the cytochrome b family.</text>
</comment>
<feature type="transmembrane region" description="Helical" evidence="18">
    <location>
        <begin position="82"/>
        <end position="104"/>
    </location>
</feature>
<dbReference type="AlphaFoldDB" id="A0A068LC52"/>
<evidence type="ECO:0000313" key="21">
    <source>
        <dbReference type="EMBL" id="AIE43811.1"/>
    </source>
</evidence>
<evidence type="ECO:0000256" key="8">
    <source>
        <dbReference type="ARBA" id="ARBA00022723"/>
    </source>
</evidence>
<dbReference type="GO" id="GO:0046872">
    <property type="term" value="F:metal ion binding"/>
    <property type="evidence" value="ECO:0007669"/>
    <property type="project" value="UniProtKB-UniRule"/>
</dbReference>
<comment type="cofactor">
    <cofactor evidence="18">
        <name>heme b</name>
        <dbReference type="ChEBI" id="CHEBI:60344"/>
    </cofactor>
    <text evidence="18">Binds 2 heme groups non-covalently.</text>
</comment>
<evidence type="ECO:0000256" key="15">
    <source>
        <dbReference type="ARBA" id="ARBA00023136"/>
    </source>
</evidence>
<comment type="subcellular location">
    <subcellularLocation>
        <location evidence="2">Mitochondrion inner membrane</location>
        <topology evidence="2">Multi-pass membrane protein</topology>
    </subcellularLocation>
</comment>
<dbReference type="InterPro" id="IPR048259">
    <property type="entry name" value="Cytochrome_b_N_euk/bac"/>
</dbReference>
<dbReference type="Pfam" id="PF00033">
    <property type="entry name" value="Cytochrome_B"/>
    <property type="match status" value="1"/>
</dbReference>
<dbReference type="GO" id="GO:0005743">
    <property type="term" value="C:mitochondrial inner membrane"/>
    <property type="evidence" value="ECO:0007669"/>
    <property type="project" value="UniProtKB-SubCell"/>
</dbReference>
<dbReference type="SUPFAM" id="SSF81342">
    <property type="entry name" value="Transmembrane di-heme cytochromes"/>
    <property type="match status" value="1"/>
</dbReference>
<feature type="domain" description="Cytochrome b/b6 C-terminal region profile" evidence="20">
    <location>
        <begin position="215"/>
        <end position="385"/>
    </location>
</feature>
<feature type="transmembrane region" description="Helical" evidence="18">
    <location>
        <begin position="34"/>
        <end position="61"/>
    </location>
</feature>
<evidence type="ECO:0000256" key="18">
    <source>
        <dbReference type="RuleBase" id="RU362117"/>
    </source>
</evidence>
<keyword evidence="13" id="KW-0830">Ubiquinone</keyword>
<dbReference type="CDD" id="cd00284">
    <property type="entry name" value="Cytochrome_b_N"/>
    <property type="match status" value="1"/>
</dbReference>
<dbReference type="GO" id="GO:0045275">
    <property type="term" value="C:respiratory chain complex III"/>
    <property type="evidence" value="ECO:0007669"/>
    <property type="project" value="InterPro"/>
</dbReference>
<dbReference type="InterPro" id="IPR036150">
    <property type="entry name" value="Cyt_b/b6_C_sf"/>
</dbReference>
<keyword evidence="11 18" id="KW-1133">Transmembrane helix</keyword>
<feature type="binding site" description="axial binding residue" evidence="17">
    <location>
        <position position="88"/>
    </location>
    <ligand>
        <name>heme b</name>
        <dbReference type="ChEBI" id="CHEBI:60344"/>
        <label>b562</label>
    </ligand>
    <ligandPart>
        <name>Fe</name>
        <dbReference type="ChEBI" id="CHEBI:18248"/>
    </ligandPart>
</feature>
<feature type="transmembrane region" description="Helical" evidence="18">
    <location>
        <begin position="116"/>
        <end position="138"/>
    </location>
</feature>
<dbReference type="PROSITE" id="PS51003">
    <property type="entry name" value="CYTB_CTER"/>
    <property type="match status" value="1"/>
</dbReference>
<evidence type="ECO:0000256" key="2">
    <source>
        <dbReference type="ARBA" id="ARBA00004448"/>
    </source>
</evidence>
<keyword evidence="14 18" id="KW-0496">Mitochondrion</keyword>
<reference evidence="21" key="1">
    <citation type="journal article" date="2014" name="Mitochondrial DNA">
        <title>The mitochondrial genome of the deep-sea glass sponge Lophophysema eversa (Porifera, Hexacinellida, Hyalonematidae).</title>
        <authorList>
            <person name="Zhang Y."/>
            <person name="Sun J."/>
            <person name="Li X."/>
            <person name="Qiu J.-W."/>
        </authorList>
    </citation>
    <scope>NUCLEOTIDE SEQUENCE</scope>
</reference>
<feature type="transmembrane region" description="Helical" evidence="18">
    <location>
        <begin position="145"/>
        <end position="162"/>
    </location>
</feature>
<evidence type="ECO:0000256" key="3">
    <source>
        <dbReference type="ARBA" id="ARBA00013531"/>
    </source>
</evidence>
<feature type="binding site" evidence="16">
    <location>
        <position position="206"/>
    </location>
    <ligand>
        <name>a ubiquinone</name>
        <dbReference type="ChEBI" id="CHEBI:16389"/>
    </ligand>
</feature>
<dbReference type="PANTHER" id="PTHR19271">
    <property type="entry name" value="CYTOCHROME B"/>
    <property type="match status" value="1"/>
</dbReference>
<dbReference type="SUPFAM" id="SSF81648">
    <property type="entry name" value="a domain/subunit of cytochrome bc1 complex (Ubiquinol-cytochrome c reductase)"/>
    <property type="match status" value="1"/>
</dbReference>
<evidence type="ECO:0000256" key="7">
    <source>
        <dbReference type="ARBA" id="ARBA00022692"/>
    </source>
</evidence>
<keyword evidence="15 18" id="KW-0472">Membrane</keyword>
<dbReference type="Pfam" id="PF00032">
    <property type="entry name" value="Cytochrom_B_C"/>
    <property type="match status" value="1"/>
</dbReference>